<dbReference type="KEGG" id="srt:Srot_1178"/>
<reference evidence="1 2" key="1">
    <citation type="journal article" date="2010" name="Stand. Genomic Sci.">
        <title>Complete genome sequence of Segniliparus rotundus type strain (CDC 1076).</title>
        <authorList>
            <person name="Sikorski J."/>
            <person name="Lapidus A."/>
            <person name="Copeland A."/>
            <person name="Misra M."/>
            <person name="Glavina Del Rio T."/>
            <person name="Nolan M."/>
            <person name="Lucas S."/>
            <person name="Chen F."/>
            <person name="Tice H."/>
            <person name="Cheng J.F."/>
            <person name="Jando M."/>
            <person name="Schneider S."/>
            <person name="Bruce D."/>
            <person name="Goodwin L."/>
            <person name="Pitluck S."/>
            <person name="Liolios K."/>
            <person name="Mikhailova N."/>
            <person name="Pati A."/>
            <person name="Ivanova N."/>
            <person name="Mavromatis K."/>
            <person name="Chen A."/>
            <person name="Palaniappan K."/>
            <person name="Chertkov O."/>
            <person name="Land M."/>
            <person name="Hauser L."/>
            <person name="Chang Y.J."/>
            <person name="Jeffries C.D."/>
            <person name="Brettin T."/>
            <person name="Detter J.C."/>
            <person name="Han C."/>
            <person name="Rohde M."/>
            <person name="Goker M."/>
            <person name="Bristow J."/>
            <person name="Eisen J.A."/>
            <person name="Markowitz V."/>
            <person name="Hugenholtz P."/>
            <person name="Kyrpides N.C."/>
            <person name="Klenk H.P."/>
        </authorList>
    </citation>
    <scope>NUCLEOTIDE SEQUENCE [LARGE SCALE GENOMIC DNA]</scope>
    <source>
        <strain evidence="2">ATCC BAA-972 / CDC 1076 / CIP 108378 / DSM 44985 / JCM 13578</strain>
    </source>
</reference>
<dbReference type="AlphaFoldDB" id="D6ZFC5"/>
<proteinExistence type="predicted"/>
<evidence type="ECO:0000313" key="2">
    <source>
        <dbReference type="Proteomes" id="UP000002247"/>
    </source>
</evidence>
<dbReference type="EMBL" id="CP001958">
    <property type="protein sequence ID" value="ADG97649.1"/>
    <property type="molecule type" value="Genomic_DNA"/>
</dbReference>
<evidence type="ECO:0000313" key="1">
    <source>
        <dbReference type="EMBL" id="ADG97649.1"/>
    </source>
</evidence>
<organism evidence="1 2">
    <name type="scientific">Segniliparus rotundus (strain ATCC BAA-972 / CDC 1076 / CIP 108378 / DSM 44985 / JCM 13578)</name>
    <dbReference type="NCBI Taxonomy" id="640132"/>
    <lineage>
        <taxon>Bacteria</taxon>
        <taxon>Bacillati</taxon>
        <taxon>Actinomycetota</taxon>
        <taxon>Actinomycetes</taxon>
        <taxon>Mycobacteriales</taxon>
        <taxon>Segniliparaceae</taxon>
        <taxon>Segniliparus</taxon>
    </lineage>
</organism>
<dbReference type="HOGENOM" id="CLU_1991137_0_0_11"/>
<dbReference type="Proteomes" id="UP000002247">
    <property type="component" value="Chromosome"/>
</dbReference>
<accession>D6ZFC5</accession>
<name>D6ZFC5_SEGRD</name>
<protein>
    <submittedName>
        <fullName evidence="1">GP79 protein</fullName>
    </submittedName>
</protein>
<keyword evidence="2" id="KW-1185">Reference proteome</keyword>
<dbReference type="RefSeq" id="WP_013138105.1">
    <property type="nucleotide sequence ID" value="NC_014168.1"/>
</dbReference>
<dbReference type="STRING" id="640132.Srot_1178"/>
<gene>
    <name evidence="1" type="ordered locus">Srot_1178</name>
</gene>
<sequence length="125" mass="14253">MINPSDQQVADAAKALGKAALFDRWFAKPEPGMARAWAQAFARFDLRLPDLLDAVTLHYSETGEHIAAADVIRHARAIRRDRAEREKPGERSERQNRLDRRLEAKILELADKKSIDNTNQPTQEH</sequence>